<gene>
    <name evidence="2" type="ORF">ARMSODRAFT_964098</name>
</gene>
<protein>
    <submittedName>
        <fullName evidence="2">Uncharacterized protein</fullName>
    </submittedName>
</protein>
<feature type="region of interest" description="Disordered" evidence="1">
    <location>
        <begin position="1"/>
        <end position="75"/>
    </location>
</feature>
<sequence>MASDGQSSHKGPANIAHSPPPTCPSLPSPTDTSARHPLLDTRRDADPVNSTSHGDSPWKKKRPRTSVLSDYIRGR</sequence>
<reference evidence="3" key="1">
    <citation type="journal article" date="2017" name="Nat. Ecol. Evol.">
        <title>Genome expansion and lineage-specific genetic innovations in the forest pathogenic fungi Armillaria.</title>
        <authorList>
            <person name="Sipos G."/>
            <person name="Prasanna A.N."/>
            <person name="Walter M.C."/>
            <person name="O'Connor E."/>
            <person name="Balint B."/>
            <person name="Krizsan K."/>
            <person name="Kiss B."/>
            <person name="Hess J."/>
            <person name="Varga T."/>
            <person name="Slot J."/>
            <person name="Riley R."/>
            <person name="Boka B."/>
            <person name="Rigling D."/>
            <person name="Barry K."/>
            <person name="Lee J."/>
            <person name="Mihaltcheva S."/>
            <person name="LaButti K."/>
            <person name="Lipzen A."/>
            <person name="Waldron R."/>
            <person name="Moloney N.M."/>
            <person name="Sperisen C."/>
            <person name="Kredics L."/>
            <person name="Vagvoelgyi C."/>
            <person name="Patrignani A."/>
            <person name="Fitzpatrick D."/>
            <person name="Nagy I."/>
            <person name="Doyle S."/>
            <person name="Anderson J.B."/>
            <person name="Grigoriev I.V."/>
            <person name="Gueldener U."/>
            <person name="Muensterkoetter M."/>
            <person name="Nagy L.G."/>
        </authorList>
    </citation>
    <scope>NUCLEOTIDE SEQUENCE [LARGE SCALE GENOMIC DNA]</scope>
    <source>
        <strain evidence="3">28-4</strain>
    </source>
</reference>
<evidence type="ECO:0000313" key="3">
    <source>
        <dbReference type="Proteomes" id="UP000218334"/>
    </source>
</evidence>
<name>A0A2H3B5R8_9AGAR</name>
<dbReference type="EMBL" id="KZ293466">
    <property type="protein sequence ID" value="PBK62382.1"/>
    <property type="molecule type" value="Genomic_DNA"/>
</dbReference>
<evidence type="ECO:0000313" key="2">
    <source>
        <dbReference type="EMBL" id="PBK62382.1"/>
    </source>
</evidence>
<organism evidence="2 3">
    <name type="scientific">Armillaria solidipes</name>
    <dbReference type="NCBI Taxonomy" id="1076256"/>
    <lineage>
        <taxon>Eukaryota</taxon>
        <taxon>Fungi</taxon>
        <taxon>Dikarya</taxon>
        <taxon>Basidiomycota</taxon>
        <taxon>Agaricomycotina</taxon>
        <taxon>Agaricomycetes</taxon>
        <taxon>Agaricomycetidae</taxon>
        <taxon>Agaricales</taxon>
        <taxon>Marasmiineae</taxon>
        <taxon>Physalacriaceae</taxon>
        <taxon>Armillaria</taxon>
    </lineage>
</organism>
<feature type="compositionally biased region" description="Basic and acidic residues" evidence="1">
    <location>
        <begin position="33"/>
        <end position="46"/>
    </location>
</feature>
<evidence type="ECO:0000256" key="1">
    <source>
        <dbReference type="SAM" id="MobiDB-lite"/>
    </source>
</evidence>
<feature type="compositionally biased region" description="Pro residues" evidence="1">
    <location>
        <begin position="18"/>
        <end position="27"/>
    </location>
</feature>
<proteinExistence type="predicted"/>
<keyword evidence="3" id="KW-1185">Reference proteome</keyword>
<dbReference type="Proteomes" id="UP000218334">
    <property type="component" value="Unassembled WGS sequence"/>
</dbReference>
<dbReference type="AlphaFoldDB" id="A0A2H3B5R8"/>
<accession>A0A2H3B5R8</accession>